<comment type="caution">
    <text evidence="1">The sequence shown here is derived from an EMBL/GenBank/DDBJ whole genome shotgun (WGS) entry which is preliminary data.</text>
</comment>
<reference evidence="1 2" key="1">
    <citation type="submission" date="2016-10" db="EMBL/GenBank/DDBJ databases">
        <authorList>
            <person name="Varghese N."/>
            <person name="Submissions S."/>
        </authorList>
    </citation>
    <scope>NUCLEOTIDE SEQUENCE [LARGE SCALE GENOMIC DNA]</scope>
    <source>
        <strain evidence="1 2">BS3780</strain>
    </source>
</reference>
<dbReference type="PROSITE" id="PS51257">
    <property type="entry name" value="PROKAR_LIPOPROTEIN"/>
    <property type="match status" value="1"/>
</dbReference>
<protein>
    <submittedName>
        <fullName evidence="1">Uncharacterized conserved protein YceK</fullName>
    </submittedName>
</protein>
<proteinExistence type="predicted"/>
<dbReference type="Pfam" id="PF07119">
    <property type="entry name" value="DUF1375"/>
    <property type="match status" value="1"/>
</dbReference>
<evidence type="ECO:0000313" key="2">
    <source>
        <dbReference type="Proteomes" id="UP000183915"/>
    </source>
</evidence>
<dbReference type="InterPro" id="IPR010780">
    <property type="entry name" value="DUF1375"/>
</dbReference>
<organism evidence="1 2">
    <name type="scientific">Pseudomonas kilonensis</name>
    <dbReference type="NCBI Taxonomy" id="132476"/>
    <lineage>
        <taxon>Bacteria</taxon>
        <taxon>Pseudomonadati</taxon>
        <taxon>Pseudomonadota</taxon>
        <taxon>Gammaproteobacteria</taxon>
        <taxon>Pseudomonadales</taxon>
        <taxon>Pseudomonadaceae</taxon>
        <taxon>Pseudomonas</taxon>
    </lineage>
</organism>
<gene>
    <name evidence="1" type="ORF">SAMN04490188_5876</name>
</gene>
<dbReference type="Proteomes" id="UP000183915">
    <property type="component" value="Unassembled WGS sequence"/>
</dbReference>
<sequence>MKLFPGILAVVLLAGCSTLSETFDDRPRCGPHPYCGSSTDIEVIKAATDENAGVLRALVPLALIDLPFSLVADTLILPYTVFAEEPTRN</sequence>
<evidence type="ECO:0000313" key="1">
    <source>
        <dbReference type="EMBL" id="SEE81252.1"/>
    </source>
</evidence>
<name>A0ABY0ZJ95_9PSED</name>
<keyword evidence="2" id="KW-1185">Reference proteome</keyword>
<dbReference type="EMBL" id="FNTT01000002">
    <property type="protein sequence ID" value="SEE81252.1"/>
    <property type="molecule type" value="Genomic_DNA"/>
</dbReference>
<dbReference type="RefSeq" id="WP_018610891.1">
    <property type="nucleotide sequence ID" value="NZ_FNTT01000002.1"/>
</dbReference>
<accession>A0ABY0ZJ95</accession>